<name>A0A423XH37_9PEZI</name>
<accession>A0A423XH37</accession>
<proteinExistence type="predicted"/>
<evidence type="ECO:0000313" key="2">
    <source>
        <dbReference type="EMBL" id="ROW15490.1"/>
    </source>
</evidence>
<dbReference type="InParanoid" id="A0A423XH37"/>
<comment type="caution">
    <text evidence="2">The sequence shown here is derived from an EMBL/GenBank/DDBJ whole genome shotgun (WGS) entry which is preliminary data.</text>
</comment>
<dbReference type="Proteomes" id="UP000285146">
    <property type="component" value="Unassembled WGS sequence"/>
</dbReference>
<evidence type="ECO:0000313" key="3">
    <source>
        <dbReference type="Proteomes" id="UP000285146"/>
    </source>
</evidence>
<feature type="compositionally biased region" description="Polar residues" evidence="1">
    <location>
        <begin position="66"/>
        <end position="83"/>
    </location>
</feature>
<feature type="compositionally biased region" description="Polar residues" evidence="1">
    <location>
        <begin position="41"/>
        <end position="53"/>
    </location>
</feature>
<gene>
    <name evidence="2" type="ORF">VPNG_02234</name>
</gene>
<evidence type="ECO:0000256" key="1">
    <source>
        <dbReference type="SAM" id="MobiDB-lite"/>
    </source>
</evidence>
<dbReference type="EMBL" id="LKEB01000009">
    <property type="protein sequence ID" value="ROW15490.1"/>
    <property type="molecule type" value="Genomic_DNA"/>
</dbReference>
<feature type="region of interest" description="Disordered" evidence="1">
    <location>
        <begin position="1"/>
        <end position="21"/>
    </location>
</feature>
<sequence length="124" mass="13478">MDNSTTSPSQRKRDQIISSRRQGQWLVSAQDIKLDIPTFTDRPSTTPANQPAPENTKHLSPAASEASRSTAFSSYDGESSMTSGLSLKVVKRDVLRSLLSTALNGIKKSPKALMGRLPLLRHSA</sequence>
<protein>
    <submittedName>
        <fullName evidence="2">Uncharacterized protein</fullName>
    </submittedName>
</protein>
<keyword evidence="3" id="KW-1185">Reference proteome</keyword>
<dbReference type="AlphaFoldDB" id="A0A423XH37"/>
<reference evidence="2 3" key="1">
    <citation type="submission" date="2015-09" db="EMBL/GenBank/DDBJ databases">
        <title>Host preference determinants of Valsa canker pathogens revealed by comparative genomics.</title>
        <authorList>
            <person name="Yin Z."/>
            <person name="Huang L."/>
        </authorList>
    </citation>
    <scope>NUCLEOTIDE SEQUENCE [LARGE SCALE GENOMIC DNA]</scope>
    <source>
        <strain evidence="2 3">SXYLt</strain>
    </source>
</reference>
<feature type="region of interest" description="Disordered" evidence="1">
    <location>
        <begin position="36"/>
        <end position="83"/>
    </location>
</feature>
<organism evidence="2 3">
    <name type="scientific">Cytospora leucostoma</name>
    <dbReference type="NCBI Taxonomy" id="1230097"/>
    <lineage>
        <taxon>Eukaryota</taxon>
        <taxon>Fungi</taxon>
        <taxon>Dikarya</taxon>
        <taxon>Ascomycota</taxon>
        <taxon>Pezizomycotina</taxon>
        <taxon>Sordariomycetes</taxon>
        <taxon>Sordariomycetidae</taxon>
        <taxon>Diaporthales</taxon>
        <taxon>Cytosporaceae</taxon>
        <taxon>Cytospora</taxon>
    </lineage>
</organism>